<dbReference type="Proteomes" id="UP000250235">
    <property type="component" value="Unassembled WGS sequence"/>
</dbReference>
<name>A0A2Z7B555_9LAMI</name>
<protein>
    <submittedName>
        <fullName evidence="1">Uncharacterized protein</fullName>
    </submittedName>
</protein>
<gene>
    <name evidence="1" type="ORF">F511_18443</name>
</gene>
<organism evidence="1 2">
    <name type="scientific">Dorcoceras hygrometricum</name>
    <dbReference type="NCBI Taxonomy" id="472368"/>
    <lineage>
        <taxon>Eukaryota</taxon>
        <taxon>Viridiplantae</taxon>
        <taxon>Streptophyta</taxon>
        <taxon>Embryophyta</taxon>
        <taxon>Tracheophyta</taxon>
        <taxon>Spermatophyta</taxon>
        <taxon>Magnoliopsida</taxon>
        <taxon>eudicotyledons</taxon>
        <taxon>Gunneridae</taxon>
        <taxon>Pentapetalae</taxon>
        <taxon>asterids</taxon>
        <taxon>lamiids</taxon>
        <taxon>Lamiales</taxon>
        <taxon>Gesneriaceae</taxon>
        <taxon>Didymocarpoideae</taxon>
        <taxon>Trichosporeae</taxon>
        <taxon>Loxocarpinae</taxon>
        <taxon>Dorcoceras</taxon>
    </lineage>
</organism>
<proteinExistence type="predicted"/>
<keyword evidence="2" id="KW-1185">Reference proteome</keyword>
<dbReference type="AlphaFoldDB" id="A0A2Z7B555"/>
<sequence length="97" mass="11241">MNLFKASVIHDTTKLVQYNDQTVSKLNQNGKQGIGCMQSEKSKPTWIKNRLDKDKEKFSSQSYDLYQQRRTSTKVSTGMLLKKSVESEQCVIQTYDR</sequence>
<evidence type="ECO:0000313" key="1">
    <source>
        <dbReference type="EMBL" id="KZV28697.1"/>
    </source>
</evidence>
<evidence type="ECO:0000313" key="2">
    <source>
        <dbReference type="Proteomes" id="UP000250235"/>
    </source>
</evidence>
<dbReference type="EMBL" id="KV010029">
    <property type="protein sequence ID" value="KZV28697.1"/>
    <property type="molecule type" value="Genomic_DNA"/>
</dbReference>
<reference evidence="1 2" key="1">
    <citation type="journal article" date="2015" name="Proc. Natl. Acad. Sci. U.S.A.">
        <title>The resurrection genome of Boea hygrometrica: A blueprint for survival of dehydration.</title>
        <authorList>
            <person name="Xiao L."/>
            <person name="Yang G."/>
            <person name="Zhang L."/>
            <person name="Yang X."/>
            <person name="Zhao S."/>
            <person name="Ji Z."/>
            <person name="Zhou Q."/>
            <person name="Hu M."/>
            <person name="Wang Y."/>
            <person name="Chen M."/>
            <person name="Xu Y."/>
            <person name="Jin H."/>
            <person name="Xiao X."/>
            <person name="Hu G."/>
            <person name="Bao F."/>
            <person name="Hu Y."/>
            <person name="Wan P."/>
            <person name="Li L."/>
            <person name="Deng X."/>
            <person name="Kuang T."/>
            <person name="Xiang C."/>
            <person name="Zhu J.K."/>
            <person name="Oliver M.J."/>
            <person name="He Y."/>
        </authorList>
    </citation>
    <scope>NUCLEOTIDE SEQUENCE [LARGE SCALE GENOMIC DNA]</scope>
    <source>
        <strain evidence="2">cv. XS01</strain>
    </source>
</reference>
<accession>A0A2Z7B555</accession>